<comment type="caution">
    <text evidence="2">The sequence shown here is derived from an EMBL/GenBank/DDBJ whole genome shotgun (WGS) entry which is preliminary data.</text>
</comment>
<evidence type="ECO:0000313" key="3">
    <source>
        <dbReference type="Proteomes" id="UP000685013"/>
    </source>
</evidence>
<evidence type="ECO:0000313" key="2">
    <source>
        <dbReference type="EMBL" id="KAG6585431.1"/>
    </source>
</evidence>
<dbReference type="EMBL" id="JAGKQH010000012">
    <property type="protein sequence ID" value="KAG6585431.1"/>
    <property type="molecule type" value="Genomic_DNA"/>
</dbReference>
<evidence type="ECO:0000256" key="1">
    <source>
        <dbReference type="SAM" id="MobiDB-lite"/>
    </source>
</evidence>
<dbReference type="Proteomes" id="UP000685013">
    <property type="component" value="Chromosome 12"/>
</dbReference>
<reference evidence="2 3" key="1">
    <citation type="journal article" date="2021" name="Hortic Res">
        <title>The domestication of Cucurbita argyrosperma as revealed by the genome of its wild relative.</title>
        <authorList>
            <person name="Barrera-Redondo J."/>
            <person name="Sanchez-de la Vega G."/>
            <person name="Aguirre-Liguori J.A."/>
            <person name="Castellanos-Morales G."/>
            <person name="Gutierrez-Guerrero Y.T."/>
            <person name="Aguirre-Dugua X."/>
            <person name="Aguirre-Planter E."/>
            <person name="Tenaillon M.I."/>
            <person name="Lira-Saade R."/>
            <person name="Eguiarte L.E."/>
        </authorList>
    </citation>
    <scope>NUCLEOTIDE SEQUENCE [LARGE SCALE GENOMIC DNA]</scope>
    <source>
        <strain evidence="2">JBR-2021</strain>
    </source>
</reference>
<dbReference type="AlphaFoldDB" id="A0AAV6MQM5"/>
<feature type="region of interest" description="Disordered" evidence="1">
    <location>
        <begin position="1"/>
        <end position="29"/>
    </location>
</feature>
<feature type="compositionally biased region" description="Basic and acidic residues" evidence="1">
    <location>
        <begin position="43"/>
        <end position="52"/>
    </location>
</feature>
<name>A0AAV6MQM5_9ROSI</name>
<keyword evidence="3" id="KW-1185">Reference proteome</keyword>
<feature type="region of interest" description="Disordered" evidence="1">
    <location>
        <begin position="41"/>
        <end position="81"/>
    </location>
</feature>
<feature type="compositionally biased region" description="Low complexity" evidence="1">
    <location>
        <begin position="72"/>
        <end position="81"/>
    </location>
</feature>
<organism evidence="2 3">
    <name type="scientific">Cucurbita argyrosperma subsp. sororia</name>
    <dbReference type="NCBI Taxonomy" id="37648"/>
    <lineage>
        <taxon>Eukaryota</taxon>
        <taxon>Viridiplantae</taxon>
        <taxon>Streptophyta</taxon>
        <taxon>Embryophyta</taxon>
        <taxon>Tracheophyta</taxon>
        <taxon>Spermatophyta</taxon>
        <taxon>Magnoliopsida</taxon>
        <taxon>eudicotyledons</taxon>
        <taxon>Gunneridae</taxon>
        <taxon>Pentapetalae</taxon>
        <taxon>rosids</taxon>
        <taxon>fabids</taxon>
        <taxon>Cucurbitales</taxon>
        <taxon>Cucurbitaceae</taxon>
        <taxon>Cucurbiteae</taxon>
        <taxon>Cucurbita</taxon>
    </lineage>
</organism>
<gene>
    <name evidence="2" type="ORF">SDJN03_18164</name>
</gene>
<protein>
    <submittedName>
        <fullName evidence="2">Uncharacterized protein</fullName>
    </submittedName>
</protein>
<proteinExistence type="predicted"/>
<accession>A0AAV6MQM5</accession>
<sequence>MQGRSIRKGIEGETETEPNREDSETQGLRVWRAEGLRAVVRTSGKEEAAGEREDGEDGATAKQIRERRPATARRTVAVRAE</sequence>
<feature type="non-terminal residue" evidence="2">
    <location>
        <position position="1"/>
    </location>
</feature>